<feature type="region of interest" description="Disordered" evidence="1">
    <location>
        <begin position="259"/>
        <end position="365"/>
    </location>
</feature>
<sequence>MVEVEDGGELPHGAEPPPGQVRRKQGLDDRGDHHPSLLPLLLLSTAAEAERELQARRKRRYQCTLSTEIIAGTVGITKENICSSSSSSCCLLGTPWPWRLQPSAFSLGLLLRNGSIVPGERPVLVLPRETGALVGQSGGYRPLYVVGHLVAGFAAAAGELERELVEEGHLVGWTGVHEEVEGVHPLPPPRRGAVEHAHSAASRHRHDLVRELREQRREAQQEGLAAGRPLGADRQVALLQELPDHGGVAGAVAAEAHGADGGEDLGEAGNGVGDGGDGAAEGDGEEDGVQEGAVGADEEDAGMAEGRGGRGRRGSADGDADAESAEDVVDVAHGEEGPGGDAETGEEEARREPEDGNEGQQRRWLQDQAAVVEDDRLRQLVAGDGPASGFRWHHIRLLCT</sequence>
<dbReference type="EMBL" id="CP097507">
    <property type="protein sequence ID" value="URE05710.1"/>
    <property type="molecule type" value="Genomic_DNA"/>
</dbReference>
<feature type="compositionally biased region" description="Basic and acidic residues" evidence="1">
    <location>
        <begin position="347"/>
        <end position="365"/>
    </location>
</feature>
<keyword evidence="3" id="KW-1185">Reference proteome</keyword>
<feature type="compositionally biased region" description="Gly residues" evidence="1">
    <location>
        <begin position="268"/>
        <end position="279"/>
    </location>
</feature>
<feature type="compositionally biased region" description="Acidic residues" evidence="1">
    <location>
        <begin position="318"/>
        <end position="329"/>
    </location>
</feature>
<gene>
    <name evidence="2" type="ORF">MUK42_35426</name>
</gene>
<name>A0A9E7G0B5_9LILI</name>
<organism evidence="2 3">
    <name type="scientific">Musa troglodytarum</name>
    <name type="common">fe'i banana</name>
    <dbReference type="NCBI Taxonomy" id="320322"/>
    <lineage>
        <taxon>Eukaryota</taxon>
        <taxon>Viridiplantae</taxon>
        <taxon>Streptophyta</taxon>
        <taxon>Embryophyta</taxon>
        <taxon>Tracheophyta</taxon>
        <taxon>Spermatophyta</taxon>
        <taxon>Magnoliopsida</taxon>
        <taxon>Liliopsida</taxon>
        <taxon>Zingiberales</taxon>
        <taxon>Musaceae</taxon>
        <taxon>Musa</taxon>
    </lineage>
</organism>
<dbReference type="AlphaFoldDB" id="A0A9E7G0B5"/>
<reference evidence="2" key="1">
    <citation type="submission" date="2022-05" db="EMBL/GenBank/DDBJ databases">
        <title>The Musa troglodytarum L. genome provides insights into the mechanism of non-climacteric behaviour and enrichment of carotenoids.</title>
        <authorList>
            <person name="Wang J."/>
        </authorList>
    </citation>
    <scope>NUCLEOTIDE SEQUENCE</scope>
    <source>
        <tissue evidence="2">Leaf</tissue>
    </source>
</reference>
<evidence type="ECO:0000256" key="1">
    <source>
        <dbReference type="SAM" id="MobiDB-lite"/>
    </source>
</evidence>
<accession>A0A9E7G0B5</accession>
<evidence type="ECO:0000313" key="2">
    <source>
        <dbReference type="EMBL" id="URE05710.1"/>
    </source>
</evidence>
<evidence type="ECO:0000313" key="3">
    <source>
        <dbReference type="Proteomes" id="UP001055439"/>
    </source>
</evidence>
<proteinExistence type="predicted"/>
<feature type="compositionally biased region" description="Acidic residues" evidence="1">
    <location>
        <begin position="280"/>
        <end position="289"/>
    </location>
</feature>
<dbReference type="Proteomes" id="UP001055439">
    <property type="component" value="Chromosome 5"/>
</dbReference>
<feature type="region of interest" description="Disordered" evidence="1">
    <location>
        <begin position="1"/>
        <end position="30"/>
    </location>
</feature>
<dbReference type="OrthoDB" id="10441208at2759"/>
<protein>
    <submittedName>
        <fullName evidence="2">Uncharacterized protein</fullName>
    </submittedName>
</protein>